<accession>A0A4Z1SLK5</accession>
<dbReference type="AlphaFoldDB" id="A0A4Z1SLK5"/>
<dbReference type="InterPro" id="IPR009030">
    <property type="entry name" value="Growth_fac_rcpt_cys_sf"/>
</dbReference>
<keyword evidence="1" id="KW-1133">Transmembrane helix</keyword>
<protein>
    <submittedName>
        <fullName evidence="3">High cysteine membrane protein</fullName>
    </submittedName>
</protein>
<feature type="signal peptide" evidence="2">
    <location>
        <begin position="1"/>
        <end position="19"/>
    </location>
</feature>
<evidence type="ECO:0000256" key="2">
    <source>
        <dbReference type="SAM" id="SignalP"/>
    </source>
</evidence>
<dbReference type="InterPro" id="IPR053215">
    <property type="entry name" value="TKL_Ser/Thr_kinase"/>
</dbReference>
<evidence type="ECO:0000313" key="4">
    <source>
        <dbReference type="Proteomes" id="UP000315496"/>
    </source>
</evidence>
<keyword evidence="4" id="KW-1185">Reference proteome</keyword>
<feature type="transmembrane region" description="Helical" evidence="1">
    <location>
        <begin position="1015"/>
        <end position="1040"/>
    </location>
</feature>
<keyword evidence="1" id="KW-0812">Transmembrane</keyword>
<dbReference type="SUPFAM" id="SSF57184">
    <property type="entry name" value="Growth factor receptor domain"/>
    <property type="match status" value="2"/>
</dbReference>
<organism evidence="3 4">
    <name type="scientific">Giardia muris</name>
    <dbReference type="NCBI Taxonomy" id="5742"/>
    <lineage>
        <taxon>Eukaryota</taxon>
        <taxon>Metamonada</taxon>
        <taxon>Diplomonadida</taxon>
        <taxon>Hexamitidae</taxon>
        <taxon>Giardiinae</taxon>
        <taxon>Giardia</taxon>
    </lineage>
</organism>
<dbReference type="OrthoDB" id="300641at2759"/>
<proteinExistence type="predicted"/>
<gene>
    <name evidence="3" type="ORF">GMRT_10473</name>
</gene>
<evidence type="ECO:0000313" key="3">
    <source>
        <dbReference type="EMBL" id="TNJ26536.1"/>
    </source>
</evidence>
<dbReference type="VEuPathDB" id="GiardiaDB:GMRT_10473"/>
<sequence>MFLVCLELVLAYLALNCNANLEISTVDDLDLIRQCPGGTFHVTQDLLDIGVLEPFDAFTGQIFGQGHRFMGILLSQTSALSDTLALFQTFTGMLSQLVLDITILAEQTSLKNISGFALKGGSGLFTGVTIQVNINVSDCTQTISVGGAFCETQEVPSGLTVVGHIQLQRCSGVLGGVAAKLLTLPQQAFTDAIPYVSYLTADIDLALVEFDGVVGGIAGYSNRNLRSVTANVSLALSNTGQTNNPLTFGGIVGVLSASLVNVSTKLEGPGITRLRTGSILGGIVGVASFQQQQQVTLEGLRVQIKRMNVSASETNVVLGGIIGSATQVELTDCQTDLEDVIIDVAFGGIVCNASLAAVRRSIATYNNVTAVMRSTEYWGGLVGYLAALSTVENSNAFIRSLTIGLGSSTFGSLVGVLDSSNVLSSYSRVIYLRVDCKDATSTDSPVVGGLIGIILNTKSVVTFIQTSFMLCTNLTIINLDSATQLSLGGLVGQYDPMDTGIAASILKILNCWVGLRLGLDTTSTSTAIILGGIAGLFKSPCTMQGLKLILSFDSGKIDTFNPGKIGTIGGSLPNQMVISDAILIFTFITSPVWQGPLQYYGNDDFDTTTASVTGLYQQSVPGITTTDSTVFSQEDLKKNTTYDGGLSFGPSELWTWVQDDYPTLTALPYFESNDGKVDDTNLTVYSYPPCLLQSCWDYGQVWSVRSRGNLLLQRIINKCQINNCAQCDESNPRVCLRCIGGYSLGHPRDTCYRCDNACASCKQGGLLDSCISCADATHIFQNDACISVPANYRCDLDRCLSCSLASNNGCTSCVLGYYTDPSNSRCTSCSEHLQCLTCTNQTHCTACTNPTVQPLFGYCNYVSNSCSDAEFCQYCSSTERDRCLMCKYTNYTLTDEFKCVYTPLQTCNDPNCLNCDSDQEVCLECKERYYRMQDGACWPCPNDCLLCYGSELCAVCLSPNRLPLNWTCTYIDKCTDTACASCKSTSPDLCLKCKEGYALMSSTCVVSATPQAVQLYVLFVIHWSVLAGLVLVVTSTLLIARRWKVRWASRHLFAQTWRLGEEEMSL</sequence>
<keyword evidence="1" id="KW-0472">Membrane</keyword>
<dbReference type="PANTHER" id="PTHR45756">
    <property type="entry name" value="PALMITOYLTRANSFERASE"/>
    <property type="match status" value="1"/>
</dbReference>
<reference evidence="3 4" key="1">
    <citation type="submission" date="2019-05" db="EMBL/GenBank/DDBJ databases">
        <title>The compact genome of Giardia muris reveals important steps in the evolution of intestinal protozoan parasites.</title>
        <authorList>
            <person name="Xu F."/>
            <person name="Jimenez-Gonzalez A."/>
            <person name="Einarsson E."/>
            <person name="Astvaldsson A."/>
            <person name="Peirasmaki D."/>
            <person name="Eckmann L."/>
            <person name="Andersson J.O."/>
            <person name="Svard S.G."/>
            <person name="Jerlstrom-Hultqvist J."/>
        </authorList>
    </citation>
    <scope>NUCLEOTIDE SEQUENCE [LARGE SCALE GENOMIC DNA]</scope>
    <source>
        <strain evidence="3 4">Roberts-Thomson</strain>
    </source>
</reference>
<comment type="caution">
    <text evidence="3">The sequence shown here is derived from an EMBL/GenBank/DDBJ whole genome shotgun (WGS) entry which is preliminary data.</text>
</comment>
<name>A0A4Z1SLK5_GIAMU</name>
<evidence type="ECO:0000256" key="1">
    <source>
        <dbReference type="SAM" id="Phobius"/>
    </source>
</evidence>
<feature type="chain" id="PRO_5021381930" evidence="2">
    <location>
        <begin position="20"/>
        <end position="1066"/>
    </location>
</feature>
<dbReference type="SMART" id="SM00261">
    <property type="entry name" value="FU"/>
    <property type="match status" value="4"/>
</dbReference>
<keyword evidence="2" id="KW-0732">Signal</keyword>
<dbReference type="EMBL" id="VDLU01000005">
    <property type="protein sequence ID" value="TNJ26536.1"/>
    <property type="molecule type" value="Genomic_DNA"/>
</dbReference>
<dbReference type="Proteomes" id="UP000315496">
    <property type="component" value="Chromosome 5"/>
</dbReference>
<dbReference type="PANTHER" id="PTHR45756:SF1">
    <property type="entry name" value="PROTEIN KINASE DOMAIN CONTAINING PROTEIN"/>
    <property type="match status" value="1"/>
</dbReference>
<dbReference type="InterPro" id="IPR006212">
    <property type="entry name" value="Furin_repeat"/>
</dbReference>